<evidence type="ECO:0000259" key="1">
    <source>
        <dbReference type="SMART" id="SM01321"/>
    </source>
</evidence>
<dbReference type="AlphaFoldDB" id="A0A173Z4J9"/>
<gene>
    <name evidence="2" type="ORF">ERS852476_00849</name>
</gene>
<dbReference type="Pfam" id="PF01797">
    <property type="entry name" value="Y1_Tnp"/>
    <property type="match status" value="1"/>
</dbReference>
<dbReference type="Gene3D" id="3.30.70.1290">
    <property type="entry name" value="Transposase IS200-like"/>
    <property type="match status" value="1"/>
</dbReference>
<dbReference type="GO" id="GO:0006313">
    <property type="term" value="P:DNA transposition"/>
    <property type="evidence" value="ECO:0007669"/>
    <property type="project" value="InterPro"/>
</dbReference>
<dbReference type="Proteomes" id="UP000095645">
    <property type="component" value="Unassembled WGS sequence"/>
</dbReference>
<dbReference type="NCBIfam" id="NF033573">
    <property type="entry name" value="transpos_IS200"/>
    <property type="match status" value="1"/>
</dbReference>
<dbReference type="GO" id="GO:0004803">
    <property type="term" value="F:transposase activity"/>
    <property type="evidence" value="ECO:0007669"/>
    <property type="project" value="InterPro"/>
</dbReference>
<name>A0A173Z4J9_9FIRM</name>
<dbReference type="RefSeq" id="WP_055057554.1">
    <property type="nucleotide sequence ID" value="NZ_CYZP01000005.1"/>
</dbReference>
<dbReference type="GO" id="GO:0003677">
    <property type="term" value="F:DNA binding"/>
    <property type="evidence" value="ECO:0007669"/>
    <property type="project" value="InterPro"/>
</dbReference>
<accession>A0A173Z4J9</accession>
<organism evidence="2 3">
    <name type="scientific">Blautia obeum</name>
    <dbReference type="NCBI Taxonomy" id="40520"/>
    <lineage>
        <taxon>Bacteria</taxon>
        <taxon>Bacillati</taxon>
        <taxon>Bacillota</taxon>
        <taxon>Clostridia</taxon>
        <taxon>Lachnospirales</taxon>
        <taxon>Lachnospiraceae</taxon>
        <taxon>Blautia</taxon>
    </lineage>
</organism>
<sequence>MGKDIFNIDKNKLSYGRGYVYSLQYHLVWCTKYRKKVLKNGIDTECKEMLQNLAEEYKFQILAMEVMPDHIHLLVDCKPQFYISDIIKIMKGNLARQMFLAHPELKKELWGGHLWNPSYCAITVSDRSRDQVLAYIEGQKEKEKKKA</sequence>
<feature type="domain" description="Transposase IS200-like" evidence="1">
    <location>
        <begin position="20"/>
        <end position="139"/>
    </location>
</feature>
<protein>
    <submittedName>
        <fullName evidence="2">Transposase and inactivated derivatives</fullName>
    </submittedName>
</protein>
<proteinExistence type="predicted"/>
<dbReference type="InterPro" id="IPR002686">
    <property type="entry name" value="Transposase_17"/>
</dbReference>
<dbReference type="SUPFAM" id="SSF143422">
    <property type="entry name" value="Transposase IS200-like"/>
    <property type="match status" value="1"/>
</dbReference>
<dbReference type="PANTHER" id="PTHR33360">
    <property type="entry name" value="TRANSPOSASE FOR INSERTION SEQUENCE ELEMENT IS200"/>
    <property type="match status" value="1"/>
</dbReference>
<evidence type="ECO:0000313" key="2">
    <source>
        <dbReference type="EMBL" id="CUN70095.1"/>
    </source>
</evidence>
<dbReference type="PANTHER" id="PTHR33360:SF2">
    <property type="entry name" value="TRANSPOSASE FOR INSERTION SEQUENCE ELEMENT IS200"/>
    <property type="match status" value="1"/>
</dbReference>
<reference evidence="2 3" key="1">
    <citation type="submission" date="2015-09" db="EMBL/GenBank/DDBJ databases">
        <authorList>
            <consortium name="Pathogen Informatics"/>
        </authorList>
    </citation>
    <scope>NUCLEOTIDE SEQUENCE [LARGE SCALE GENOMIC DNA]</scope>
    <source>
        <strain evidence="2 3">2789STDY5834861</strain>
    </source>
</reference>
<dbReference type="InterPro" id="IPR036515">
    <property type="entry name" value="Transposase_17_sf"/>
</dbReference>
<dbReference type="EMBL" id="CYZP01000005">
    <property type="protein sequence ID" value="CUN70095.1"/>
    <property type="molecule type" value="Genomic_DNA"/>
</dbReference>
<dbReference type="SMART" id="SM01321">
    <property type="entry name" value="Y1_Tnp"/>
    <property type="match status" value="1"/>
</dbReference>
<evidence type="ECO:0000313" key="3">
    <source>
        <dbReference type="Proteomes" id="UP000095645"/>
    </source>
</evidence>